<keyword evidence="11" id="KW-1185">Reference proteome</keyword>
<dbReference type="InterPro" id="IPR020751">
    <property type="entry name" value="aa-tRNA-synth_I_codon-bd_sub2"/>
</dbReference>
<dbReference type="Gene3D" id="3.40.50.620">
    <property type="entry name" value="HUPs"/>
    <property type="match status" value="2"/>
</dbReference>
<dbReference type="PROSITE" id="PS00178">
    <property type="entry name" value="AA_TRNA_LIGASE_I"/>
    <property type="match status" value="1"/>
</dbReference>
<feature type="short sequence motif" description="'KMSKS' region" evidence="7">
    <location>
        <begin position="217"/>
        <end position="221"/>
    </location>
</feature>
<dbReference type="CDD" id="cd00808">
    <property type="entry name" value="GluRS_core"/>
    <property type="match status" value="1"/>
</dbReference>
<evidence type="ECO:0000256" key="5">
    <source>
        <dbReference type="ARBA" id="ARBA00022917"/>
    </source>
</evidence>
<evidence type="ECO:0000313" key="10">
    <source>
        <dbReference type="EMBL" id="ANZ44773.1"/>
    </source>
</evidence>
<feature type="short sequence motif" description="'HIGH' region" evidence="7">
    <location>
        <begin position="11"/>
        <end position="21"/>
    </location>
</feature>
<dbReference type="Pfam" id="PF19269">
    <property type="entry name" value="Anticodon_2"/>
    <property type="match status" value="1"/>
</dbReference>
<keyword evidence="7" id="KW-0963">Cytoplasm</keyword>
<dbReference type="InterPro" id="IPR045462">
    <property type="entry name" value="aa-tRNA-synth_I_cd-bd"/>
</dbReference>
<keyword evidence="4 7" id="KW-0067">ATP-binding</keyword>
<gene>
    <name evidence="7" type="primary">gltX</name>
    <name evidence="10" type="ORF">BED41_06525</name>
</gene>
<dbReference type="RefSeq" id="WP_066744231.1">
    <property type="nucleotide sequence ID" value="NZ_CP016757.1"/>
</dbReference>
<dbReference type="STRING" id="1197717.BED41_06525"/>
<dbReference type="EMBL" id="CP016757">
    <property type="protein sequence ID" value="ANZ44773.1"/>
    <property type="molecule type" value="Genomic_DNA"/>
</dbReference>
<dbReference type="GO" id="GO:0005829">
    <property type="term" value="C:cytosol"/>
    <property type="evidence" value="ECO:0007669"/>
    <property type="project" value="TreeGrafter"/>
</dbReference>
<dbReference type="OrthoDB" id="9807503at2"/>
<dbReference type="InterPro" id="IPR001412">
    <property type="entry name" value="aa-tRNA-synth_I_CS"/>
</dbReference>
<keyword evidence="2 7" id="KW-0436">Ligase</keyword>
<dbReference type="KEGG" id="cpor:BED41_06525"/>
<proteinExistence type="inferred from homology"/>
<keyword evidence="3 7" id="KW-0547">Nucleotide-binding</keyword>
<dbReference type="GO" id="GO:0004818">
    <property type="term" value="F:glutamate-tRNA ligase activity"/>
    <property type="evidence" value="ECO:0007669"/>
    <property type="project" value="UniProtKB-UniRule"/>
</dbReference>
<comment type="subcellular location">
    <subcellularLocation>
        <location evidence="7">Cytoplasm</location>
    </subcellularLocation>
</comment>
<dbReference type="PANTHER" id="PTHR43311:SF2">
    <property type="entry name" value="GLUTAMATE--TRNA LIGASE, MITOCHONDRIAL-RELATED"/>
    <property type="match status" value="1"/>
</dbReference>
<dbReference type="PRINTS" id="PR00987">
    <property type="entry name" value="TRNASYNTHGLU"/>
</dbReference>
<evidence type="ECO:0000256" key="7">
    <source>
        <dbReference type="HAMAP-Rule" id="MF_00022"/>
    </source>
</evidence>
<dbReference type="Proteomes" id="UP000093044">
    <property type="component" value="Chromosome"/>
</dbReference>
<evidence type="ECO:0000259" key="9">
    <source>
        <dbReference type="Pfam" id="PF19269"/>
    </source>
</evidence>
<evidence type="ECO:0000313" key="11">
    <source>
        <dbReference type="Proteomes" id="UP000093044"/>
    </source>
</evidence>
<dbReference type="EC" id="6.1.1.17" evidence="7"/>
<dbReference type="PANTHER" id="PTHR43311">
    <property type="entry name" value="GLUTAMATE--TRNA LIGASE"/>
    <property type="match status" value="1"/>
</dbReference>
<reference evidence="10" key="1">
    <citation type="submission" date="2016-08" db="EMBL/GenBank/DDBJ databases">
        <title>Complete genome of Cloacibacillus porcorum.</title>
        <authorList>
            <person name="Looft T."/>
            <person name="Bayles D.O."/>
            <person name="Alt D.P."/>
        </authorList>
    </citation>
    <scope>NUCLEOTIDE SEQUENCE [LARGE SCALE GENOMIC DNA]</scope>
    <source>
        <strain evidence="10">CL-84</strain>
    </source>
</reference>
<dbReference type="InterPro" id="IPR000924">
    <property type="entry name" value="Glu/Gln-tRNA-synth"/>
</dbReference>
<dbReference type="InterPro" id="IPR004527">
    <property type="entry name" value="Glu-tRNA-ligase_bac/mito"/>
</dbReference>
<dbReference type="SUPFAM" id="SSF52374">
    <property type="entry name" value="Nucleotidylyl transferase"/>
    <property type="match status" value="1"/>
</dbReference>
<protein>
    <recommendedName>
        <fullName evidence="7">Glutamate--tRNA ligase</fullName>
        <ecNumber evidence="7">6.1.1.17</ecNumber>
    </recommendedName>
    <alternativeName>
        <fullName evidence="7">Glutamyl-tRNA synthetase</fullName>
        <shortName evidence="7">GluRS</shortName>
    </alternativeName>
</protein>
<dbReference type="GO" id="GO:0000049">
    <property type="term" value="F:tRNA binding"/>
    <property type="evidence" value="ECO:0007669"/>
    <property type="project" value="InterPro"/>
</dbReference>
<dbReference type="Gene3D" id="1.10.10.350">
    <property type="match status" value="1"/>
</dbReference>
<evidence type="ECO:0000256" key="3">
    <source>
        <dbReference type="ARBA" id="ARBA00022741"/>
    </source>
</evidence>
<accession>A0A1B2I4B2</accession>
<dbReference type="AlphaFoldDB" id="A0A1B2I4B2"/>
<dbReference type="GO" id="GO:0006424">
    <property type="term" value="P:glutamyl-tRNA aminoacylation"/>
    <property type="evidence" value="ECO:0007669"/>
    <property type="project" value="UniProtKB-UniRule"/>
</dbReference>
<feature type="domain" description="Glutamyl/glutaminyl-tRNA synthetase class Ib catalytic" evidence="8">
    <location>
        <begin position="114"/>
        <end position="285"/>
    </location>
</feature>
<name>A0A1B2I4B2_9BACT</name>
<feature type="binding site" evidence="7">
    <location>
        <position position="220"/>
    </location>
    <ligand>
        <name>ATP</name>
        <dbReference type="ChEBI" id="CHEBI:30616"/>
    </ligand>
</feature>
<evidence type="ECO:0000259" key="8">
    <source>
        <dbReference type="Pfam" id="PF00749"/>
    </source>
</evidence>
<dbReference type="InterPro" id="IPR020058">
    <property type="entry name" value="Glu/Gln-tRNA-synth_Ib_cat-dom"/>
</dbReference>
<dbReference type="InterPro" id="IPR008925">
    <property type="entry name" value="aa_tRNA-synth_I_cd-bd_sf"/>
</dbReference>
<evidence type="ECO:0000256" key="1">
    <source>
        <dbReference type="ARBA" id="ARBA00007894"/>
    </source>
</evidence>
<dbReference type="GeneID" id="83057505"/>
<dbReference type="Pfam" id="PF00749">
    <property type="entry name" value="tRNA-synt_1c"/>
    <property type="match status" value="2"/>
</dbReference>
<keyword evidence="6 7" id="KW-0030">Aminoacyl-tRNA synthetase</keyword>
<comment type="function">
    <text evidence="7">Catalyzes the attachment of glutamate to tRNA(Glu) in a two-step reaction: glutamate is first activated by ATP to form Glu-AMP and then transferred to the acceptor end of tRNA(Glu).</text>
</comment>
<feature type="domain" description="Glutamyl/glutaminyl-tRNA synthetase class Ib catalytic" evidence="8">
    <location>
        <begin position="4"/>
        <end position="108"/>
    </location>
</feature>
<evidence type="ECO:0000256" key="4">
    <source>
        <dbReference type="ARBA" id="ARBA00022840"/>
    </source>
</evidence>
<feature type="domain" description="Aminoacyl-tRNA synthetase class I anticodon-binding" evidence="9">
    <location>
        <begin position="300"/>
        <end position="441"/>
    </location>
</feature>
<comment type="similarity">
    <text evidence="1 7">Belongs to the class-I aminoacyl-tRNA synthetase family. Glutamate--tRNA ligase type 1 subfamily.</text>
</comment>
<dbReference type="GO" id="GO:0008270">
    <property type="term" value="F:zinc ion binding"/>
    <property type="evidence" value="ECO:0007669"/>
    <property type="project" value="InterPro"/>
</dbReference>
<dbReference type="InterPro" id="IPR014729">
    <property type="entry name" value="Rossmann-like_a/b/a_fold"/>
</dbReference>
<evidence type="ECO:0000256" key="2">
    <source>
        <dbReference type="ARBA" id="ARBA00022598"/>
    </source>
</evidence>
<keyword evidence="5 7" id="KW-0648">Protein biosynthesis</keyword>
<evidence type="ECO:0000256" key="6">
    <source>
        <dbReference type="ARBA" id="ARBA00023146"/>
    </source>
</evidence>
<comment type="subunit">
    <text evidence="7">Monomer.</text>
</comment>
<dbReference type="SUPFAM" id="SSF48163">
    <property type="entry name" value="An anticodon-binding domain of class I aminoacyl-tRNA synthetases"/>
    <property type="match status" value="1"/>
</dbReference>
<comment type="catalytic activity">
    <reaction evidence="7">
        <text>tRNA(Glu) + L-glutamate + ATP = L-glutamyl-tRNA(Glu) + AMP + diphosphate</text>
        <dbReference type="Rhea" id="RHEA:23540"/>
        <dbReference type="Rhea" id="RHEA-COMP:9663"/>
        <dbReference type="Rhea" id="RHEA-COMP:9680"/>
        <dbReference type="ChEBI" id="CHEBI:29985"/>
        <dbReference type="ChEBI" id="CHEBI:30616"/>
        <dbReference type="ChEBI" id="CHEBI:33019"/>
        <dbReference type="ChEBI" id="CHEBI:78442"/>
        <dbReference type="ChEBI" id="CHEBI:78520"/>
        <dbReference type="ChEBI" id="CHEBI:456215"/>
        <dbReference type="EC" id="6.1.1.17"/>
    </reaction>
</comment>
<dbReference type="InterPro" id="IPR049940">
    <property type="entry name" value="GluQ/Sye"/>
</dbReference>
<organism evidence="10 11">
    <name type="scientific">Cloacibacillus porcorum</name>
    <dbReference type="NCBI Taxonomy" id="1197717"/>
    <lineage>
        <taxon>Bacteria</taxon>
        <taxon>Thermotogati</taxon>
        <taxon>Synergistota</taxon>
        <taxon>Synergistia</taxon>
        <taxon>Synergistales</taxon>
        <taxon>Synergistaceae</taxon>
        <taxon>Cloacibacillus</taxon>
    </lineage>
</organism>
<dbReference type="InterPro" id="IPR033910">
    <property type="entry name" value="GluRS_core"/>
</dbReference>
<sequence>MTDKVRVRFAPSPTGSLHIGGAHTALFNWLLARRTGGAFVLRIEDTDLERSTKEYEQSILDGMRWMGLDWDEGPDKGGDYGPYRQSERMHLYKKYTQQLLDEGKAYEQDGAVFFKVLPGKHIHFHDEVYGDIDVESENASVNQDGTIKDIVIMKRDGMPTYNYAVVIDDYTMGINMVIRGEDHVINTPKQLLIYDALGFERPGFAHLPMILGKDKKKLSKRQGATSVFEYNDLGYLPDGVFNFLALLGWSPRSGEEIFSRAEAVELFDIKNVTRKPAVLDIDKLNHINQEQMKRMAPEKLLEVIRPFWIQMGLPVDKFGDGYLAASLKTMGGRGQTTIQVAEYSDYFLDFAKVQERYDGGDIKEELRPKLKKIYGELLAAWGDGTPEHLHEQAQTIFAANESSMKESATPMRWALTGRKVSPGVFEVASQLGKEETKKRLEFYGLV</sequence>
<comment type="caution">
    <text evidence="7">Lacks conserved residue(s) required for the propagation of feature annotation.</text>
</comment>
<dbReference type="HAMAP" id="MF_00022">
    <property type="entry name" value="Glu_tRNA_synth_type1"/>
    <property type="match status" value="1"/>
</dbReference>
<dbReference type="GO" id="GO:0005524">
    <property type="term" value="F:ATP binding"/>
    <property type="evidence" value="ECO:0007669"/>
    <property type="project" value="UniProtKB-UniRule"/>
</dbReference>